<feature type="compositionally biased region" description="Basic residues" evidence="2">
    <location>
        <begin position="66"/>
        <end position="76"/>
    </location>
</feature>
<protein>
    <recommendedName>
        <fullName evidence="5">Methyltransferase-like protein 2</fullName>
    </recommendedName>
</protein>
<dbReference type="GO" id="GO:0032259">
    <property type="term" value="P:methylation"/>
    <property type="evidence" value="ECO:0007669"/>
    <property type="project" value="InterPro"/>
</dbReference>
<reference evidence="3 4" key="1">
    <citation type="journal article" date="2020" name="bioRxiv">
        <title>Sequence and annotation of 42 cannabis genomes reveals extensive copy number variation in cannabinoid synthesis and pathogen resistance genes.</title>
        <authorList>
            <person name="Mckernan K.J."/>
            <person name="Helbert Y."/>
            <person name="Kane L.T."/>
            <person name="Ebling H."/>
            <person name="Zhang L."/>
            <person name="Liu B."/>
            <person name="Eaton Z."/>
            <person name="Mclaughlin S."/>
            <person name="Kingan S."/>
            <person name="Baybayan P."/>
            <person name="Concepcion G."/>
            <person name="Jordan M."/>
            <person name="Riva A."/>
            <person name="Barbazuk W."/>
            <person name="Harkins T."/>
        </authorList>
    </citation>
    <scope>NUCLEOTIDE SEQUENCE [LARGE SCALE GENOMIC DNA]</scope>
    <source>
        <strain evidence="4">cv. Jamaican Lion 4</strain>
        <tissue evidence="3">Leaf</tissue>
    </source>
</reference>
<accession>A0A7J6EG17</accession>
<comment type="caution">
    <text evidence="3">The sequence shown here is derived from an EMBL/GenBank/DDBJ whole genome shotgun (WGS) entry which is preliminary data.</text>
</comment>
<gene>
    <name evidence="3" type="ORF">F8388_002819</name>
</gene>
<dbReference type="PROSITE" id="PS51143">
    <property type="entry name" value="MT_A70"/>
    <property type="match status" value="1"/>
</dbReference>
<comment type="similarity">
    <text evidence="1">Belongs to the MT-A70-like family.</text>
</comment>
<evidence type="ECO:0000256" key="1">
    <source>
        <dbReference type="PROSITE-ProRule" id="PRU00489"/>
    </source>
</evidence>
<dbReference type="GO" id="GO:0003676">
    <property type="term" value="F:nucleic acid binding"/>
    <property type="evidence" value="ECO:0007669"/>
    <property type="project" value="InterPro"/>
</dbReference>
<dbReference type="PROSITE" id="PS00092">
    <property type="entry name" value="N6_MTASE"/>
    <property type="match status" value="1"/>
</dbReference>
<feature type="compositionally biased region" description="Basic and acidic residues" evidence="2">
    <location>
        <begin position="80"/>
        <end position="92"/>
    </location>
</feature>
<evidence type="ECO:0000313" key="3">
    <source>
        <dbReference type="EMBL" id="KAF4357311.1"/>
    </source>
</evidence>
<dbReference type="PANTHER" id="PTHR12829">
    <property type="entry name" value="N6-ADENOSINE-METHYLTRANSFERASE"/>
    <property type="match status" value="1"/>
</dbReference>
<dbReference type="PANTHER" id="PTHR12829:SF4">
    <property type="entry name" value="N(6)-ADENINE-SPECIFIC METHYLTRANSFERASE METTL4"/>
    <property type="match status" value="1"/>
</dbReference>
<dbReference type="EMBL" id="JAATIP010000238">
    <property type="protein sequence ID" value="KAF4357311.1"/>
    <property type="molecule type" value="Genomic_DNA"/>
</dbReference>
<organism evidence="3 4">
    <name type="scientific">Cannabis sativa</name>
    <name type="common">Hemp</name>
    <name type="synonym">Marijuana</name>
    <dbReference type="NCBI Taxonomy" id="3483"/>
    <lineage>
        <taxon>Eukaryota</taxon>
        <taxon>Viridiplantae</taxon>
        <taxon>Streptophyta</taxon>
        <taxon>Embryophyta</taxon>
        <taxon>Tracheophyta</taxon>
        <taxon>Spermatophyta</taxon>
        <taxon>Magnoliopsida</taxon>
        <taxon>eudicotyledons</taxon>
        <taxon>Gunneridae</taxon>
        <taxon>Pentapetalae</taxon>
        <taxon>rosids</taxon>
        <taxon>fabids</taxon>
        <taxon>Rosales</taxon>
        <taxon>Cannabaceae</taxon>
        <taxon>Cannabis</taxon>
    </lineage>
</organism>
<name>A0A7J6EG17_CANSA</name>
<sequence>MEVLEMHKKLSMFLETGVYRFEDCNAVFIDPVHVLNRSYSRFRVSPSEYYSRFFDSNHATQDASTSRKRKRKKKTNPHTLNERERVADQRHQEAKPLLLKACQSLLRATDLLEVMNNLRNGSDSSSLKNRDLSPSSPSTSAVESFIELGRVWQAPLYEITLKLHPYETGGYSTTQFSERVIPVFNNLISNDTSEDVEAEFMNTQYILPPDSCFYMIHNLIPAEKDCCFNLIVIDPPWENGSAYQKLRYPTLPNKYFLSLPIKQLSHTEGALVALWVTNREKLRGFVEEELFPAWGVKADGSLISDLDLFHHRPYECILLGRCHGESLDSSATKIDSIQDNQIIISIPGDYSRKPPVGGVEYTFGEADRAWRSLLKKMIRPGDDVLRTHVRKGGEQATHCLLSVQLAFSLYSVILLGLIGLVESLSQLVSGLLQEYVAGNRPVRCLELFAREMVSGWVSWGNEPLHFQESRYFNEKKKGY</sequence>
<dbReference type="GO" id="GO:0008168">
    <property type="term" value="F:methyltransferase activity"/>
    <property type="evidence" value="ECO:0007669"/>
    <property type="project" value="InterPro"/>
</dbReference>
<dbReference type="Pfam" id="PF05063">
    <property type="entry name" value="MT-A70"/>
    <property type="match status" value="1"/>
</dbReference>
<dbReference type="InterPro" id="IPR002052">
    <property type="entry name" value="DNA_methylase_N6_adenine_CS"/>
</dbReference>
<proteinExistence type="inferred from homology"/>
<feature type="region of interest" description="Disordered" evidence="2">
    <location>
        <begin position="60"/>
        <end position="92"/>
    </location>
</feature>
<dbReference type="InterPro" id="IPR007757">
    <property type="entry name" value="MT-A70-like"/>
</dbReference>
<evidence type="ECO:0000313" key="4">
    <source>
        <dbReference type="Proteomes" id="UP000525078"/>
    </source>
</evidence>
<evidence type="ECO:0000256" key="2">
    <source>
        <dbReference type="SAM" id="MobiDB-lite"/>
    </source>
</evidence>
<evidence type="ECO:0008006" key="5">
    <source>
        <dbReference type="Google" id="ProtNLM"/>
    </source>
</evidence>
<dbReference type="GO" id="GO:0005634">
    <property type="term" value="C:nucleus"/>
    <property type="evidence" value="ECO:0007669"/>
    <property type="project" value="TreeGrafter"/>
</dbReference>
<dbReference type="Proteomes" id="UP000525078">
    <property type="component" value="Unassembled WGS sequence"/>
</dbReference>
<dbReference type="AlphaFoldDB" id="A0A7J6EG17"/>